<comment type="caution">
    <text evidence="2">The sequence shown here is derived from an EMBL/GenBank/DDBJ whole genome shotgun (WGS) entry which is preliminary data.</text>
</comment>
<dbReference type="InterPro" id="IPR035965">
    <property type="entry name" value="PAS-like_dom_sf"/>
</dbReference>
<dbReference type="Gene3D" id="3.30.450.20">
    <property type="entry name" value="PAS domain"/>
    <property type="match status" value="1"/>
</dbReference>
<dbReference type="EMBL" id="JAVRHO010000004">
    <property type="protein sequence ID" value="MDT0645797.1"/>
    <property type="molecule type" value="Genomic_DNA"/>
</dbReference>
<protein>
    <submittedName>
        <fullName evidence="2">PAS domain-containing protein</fullName>
    </submittedName>
</protein>
<gene>
    <name evidence="2" type="ORF">RM545_03780</name>
</gene>
<dbReference type="SUPFAM" id="SSF55785">
    <property type="entry name" value="PYP-like sensor domain (PAS domain)"/>
    <property type="match status" value="1"/>
</dbReference>
<proteinExistence type="predicted"/>
<dbReference type="Pfam" id="PF13426">
    <property type="entry name" value="PAS_9"/>
    <property type="match status" value="1"/>
</dbReference>
<dbReference type="NCBIfam" id="TIGR00229">
    <property type="entry name" value="sensory_box"/>
    <property type="match status" value="1"/>
</dbReference>
<dbReference type="Proteomes" id="UP001245285">
    <property type="component" value="Unassembled WGS sequence"/>
</dbReference>
<reference evidence="2 3" key="1">
    <citation type="submission" date="2023-09" db="EMBL/GenBank/DDBJ databases">
        <authorList>
            <person name="Rey-Velasco X."/>
        </authorList>
    </citation>
    <scope>NUCLEOTIDE SEQUENCE [LARGE SCALE GENOMIC DNA]</scope>
    <source>
        <strain evidence="2 3">F260</strain>
    </source>
</reference>
<feature type="domain" description="PAS" evidence="1">
    <location>
        <begin position="92"/>
        <end position="187"/>
    </location>
</feature>
<evidence type="ECO:0000259" key="1">
    <source>
        <dbReference type="Pfam" id="PF13426"/>
    </source>
</evidence>
<dbReference type="CDD" id="cd00130">
    <property type="entry name" value="PAS"/>
    <property type="match status" value="1"/>
</dbReference>
<dbReference type="RefSeq" id="WP_311493982.1">
    <property type="nucleotide sequence ID" value="NZ_JAVRHO010000004.1"/>
</dbReference>
<evidence type="ECO:0000313" key="2">
    <source>
        <dbReference type="EMBL" id="MDT0645797.1"/>
    </source>
</evidence>
<accession>A0ABU3CHG9</accession>
<keyword evidence="3" id="KW-1185">Reference proteome</keyword>
<evidence type="ECO:0000313" key="3">
    <source>
        <dbReference type="Proteomes" id="UP001245285"/>
    </source>
</evidence>
<sequence>MSRYQDDLSNMRSLDLYLETLSNEEYRKVRSKIGSQKLIPAPLAGMDISSNSFQRLLHRKSKERELRSLKQFQKKFKWQFDIDSVLEGEYDALVLTDARRVINWVSKGFFEMTGYSSSFAMGRTPDFLQGKSTPEEKKKRVSQKLKEEIIFTETFTNYRKNKEEYLCEITVIPLLSYGTKLTHFLALEREVAA</sequence>
<dbReference type="InterPro" id="IPR000014">
    <property type="entry name" value="PAS"/>
</dbReference>
<name>A0ABU3CHG9_9FLAO</name>
<organism evidence="2 3">
    <name type="scientific">Autumnicola lenta</name>
    <dbReference type="NCBI Taxonomy" id="3075593"/>
    <lineage>
        <taxon>Bacteria</taxon>
        <taxon>Pseudomonadati</taxon>
        <taxon>Bacteroidota</taxon>
        <taxon>Flavobacteriia</taxon>
        <taxon>Flavobacteriales</taxon>
        <taxon>Flavobacteriaceae</taxon>
        <taxon>Autumnicola</taxon>
    </lineage>
</organism>